<dbReference type="OMA" id="RIVCMAL"/>
<evidence type="ECO:0000256" key="1">
    <source>
        <dbReference type="ARBA" id="ARBA00004239"/>
    </source>
</evidence>
<dbReference type="STRING" id="42514.ENSPNAP00000001442"/>
<reference evidence="8 9" key="1">
    <citation type="submission" date="2020-10" db="EMBL/GenBank/DDBJ databases">
        <title>Pygocentrus nattereri (red-bellied piranha) genome, fPygNat1, primary haplotype.</title>
        <authorList>
            <person name="Myers G."/>
            <person name="Meyer A."/>
            <person name="Karagic N."/>
            <person name="Pippel M."/>
            <person name="Winkler S."/>
            <person name="Tracey A."/>
            <person name="Wood J."/>
            <person name="Formenti G."/>
            <person name="Howe K."/>
            <person name="Fedrigo O."/>
            <person name="Jarvis E.D."/>
        </authorList>
    </citation>
    <scope>NUCLEOTIDE SEQUENCE [LARGE SCALE GENOMIC DNA]</scope>
</reference>
<dbReference type="SUPFAM" id="SSF50494">
    <property type="entry name" value="Trypsin-like serine proteases"/>
    <property type="match status" value="1"/>
</dbReference>
<dbReference type="GO" id="GO:0006508">
    <property type="term" value="P:proteolysis"/>
    <property type="evidence" value="ECO:0007669"/>
    <property type="project" value="InterPro"/>
</dbReference>
<dbReference type="Ensembl" id="ENSPNAT00000012178.2">
    <property type="protein sequence ID" value="ENSPNAP00000001442.1"/>
    <property type="gene ID" value="ENSPNAG00000008156.2"/>
</dbReference>
<dbReference type="AlphaFoldDB" id="A0A3B4BNW4"/>
<dbReference type="Pfam" id="PF00089">
    <property type="entry name" value="Trypsin"/>
    <property type="match status" value="1"/>
</dbReference>
<evidence type="ECO:0000313" key="8">
    <source>
        <dbReference type="Ensembl" id="ENSPNAP00000001442.1"/>
    </source>
</evidence>
<dbReference type="Proteomes" id="UP001501920">
    <property type="component" value="Chromosome 6"/>
</dbReference>
<reference evidence="8" key="2">
    <citation type="submission" date="2025-08" db="UniProtKB">
        <authorList>
            <consortium name="Ensembl"/>
        </authorList>
    </citation>
    <scope>IDENTIFICATION</scope>
</reference>
<dbReference type="InterPro" id="IPR009003">
    <property type="entry name" value="Peptidase_S1_PA"/>
</dbReference>
<dbReference type="GeneID" id="108432568"/>
<keyword evidence="2" id="KW-0865">Zymogen</keyword>
<dbReference type="Gene3D" id="2.40.10.10">
    <property type="entry name" value="Trypsin-like serine proteases"/>
    <property type="match status" value="1"/>
</dbReference>
<keyword evidence="9" id="KW-1185">Reference proteome</keyword>
<evidence type="ECO:0000256" key="6">
    <source>
        <dbReference type="SAM" id="SignalP"/>
    </source>
</evidence>
<reference evidence="8" key="3">
    <citation type="submission" date="2025-09" db="UniProtKB">
        <authorList>
            <consortium name="Ensembl"/>
        </authorList>
    </citation>
    <scope>IDENTIFICATION</scope>
</reference>
<evidence type="ECO:0000256" key="5">
    <source>
        <dbReference type="ARBA" id="ARBA00038868"/>
    </source>
</evidence>
<dbReference type="PROSITE" id="PS50240">
    <property type="entry name" value="TRYPSIN_DOM"/>
    <property type="match status" value="1"/>
</dbReference>
<dbReference type="GO" id="GO:0004252">
    <property type="term" value="F:serine-type endopeptidase activity"/>
    <property type="evidence" value="ECO:0007669"/>
    <property type="project" value="UniProtKB-EC"/>
</dbReference>
<accession>A0A3B4BNW4</accession>
<dbReference type="GO" id="GO:0005576">
    <property type="term" value="C:extracellular region"/>
    <property type="evidence" value="ECO:0007669"/>
    <property type="project" value="UniProtKB-SubCell"/>
</dbReference>
<dbReference type="SMART" id="SM00020">
    <property type="entry name" value="Tryp_SPc"/>
    <property type="match status" value="1"/>
</dbReference>
<name>A0A3B4BNW4_PYGNA</name>
<proteinExistence type="predicted"/>
<dbReference type="EC" id="3.4.21.4" evidence="5"/>
<dbReference type="InterPro" id="IPR001314">
    <property type="entry name" value="Peptidase_S1A"/>
</dbReference>
<dbReference type="PANTHER" id="PTHR24271">
    <property type="entry name" value="KALLIKREIN-RELATED"/>
    <property type="match status" value="1"/>
</dbReference>
<evidence type="ECO:0000313" key="9">
    <source>
        <dbReference type="Proteomes" id="UP001501920"/>
    </source>
</evidence>
<feature type="chain" id="PRO_5017391826" description="trypsin" evidence="6">
    <location>
        <begin position="19"/>
        <end position="259"/>
    </location>
</feature>
<feature type="domain" description="Peptidase S1" evidence="7">
    <location>
        <begin position="23"/>
        <end position="257"/>
    </location>
</feature>
<evidence type="ECO:0000256" key="2">
    <source>
        <dbReference type="ARBA" id="ARBA00023145"/>
    </source>
</evidence>
<evidence type="ECO:0000259" key="7">
    <source>
        <dbReference type="PROSITE" id="PS50240"/>
    </source>
</evidence>
<evidence type="ECO:0000256" key="3">
    <source>
        <dbReference type="ARBA" id="ARBA00023157"/>
    </source>
</evidence>
<feature type="signal peptide" evidence="6">
    <location>
        <begin position="1"/>
        <end position="18"/>
    </location>
</feature>
<dbReference type="CDD" id="cd00190">
    <property type="entry name" value="Tryp_SPc"/>
    <property type="match status" value="1"/>
</dbReference>
<comment type="catalytic activity">
    <reaction evidence="4">
        <text>Preferential cleavage: Arg-|-Xaa, Lys-|-Xaa.</text>
        <dbReference type="EC" id="3.4.21.4"/>
    </reaction>
</comment>
<dbReference type="RefSeq" id="XP_017561990.1">
    <property type="nucleotide sequence ID" value="XM_017706501.1"/>
</dbReference>
<dbReference type="InterPro" id="IPR001254">
    <property type="entry name" value="Trypsin_dom"/>
</dbReference>
<comment type="subcellular location">
    <subcellularLocation>
        <location evidence="1">Secreted</location>
        <location evidence="1">Extracellular space</location>
    </subcellularLocation>
</comment>
<sequence length="259" mass="29197">MFLCMSLLIISILHFSGGMEISIIGGNEAKPHSRPYMVSIQLNKEHTCGGMLIKKDYVLTSAHCLDDYDSSGKTRLDVVLGAHNIRRKESSQQRIEVEKHIKHPSYKKGQNKWSCDIMLLKLQTDANLTESVGVIALPKNNEKLPVNQKCSIAGWGMKVPNEEEASSVLREVTLQLQLKKYCKKKWQDHFDCKRMICTASDGKRAFCKGDSGSPLVCNNKPQGIATYTYPDDCLNHDFPEVYIEVASFLKWIMKVIKSG</sequence>
<dbReference type="InterPro" id="IPR043504">
    <property type="entry name" value="Peptidase_S1_PA_chymotrypsin"/>
</dbReference>
<keyword evidence="6" id="KW-0732">Signal</keyword>
<protein>
    <recommendedName>
        <fullName evidence="5">trypsin</fullName>
        <ecNumber evidence="5">3.4.21.4</ecNumber>
    </recommendedName>
</protein>
<dbReference type="FunFam" id="2.40.10.10:FF:000005">
    <property type="entry name" value="Serine protease 37"/>
    <property type="match status" value="1"/>
</dbReference>
<dbReference type="OrthoDB" id="5565075at2759"/>
<organism evidence="8 9">
    <name type="scientific">Pygocentrus nattereri</name>
    <name type="common">Red-bellied piranha</name>
    <dbReference type="NCBI Taxonomy" id="42514"/>
    <lineage>
        <taxon>Eukaryota</taxon>
        <taxon>Metazoa</taxon>
        <taxon>Chordata</taxon>
        <taxon>Craniata</taxon>
        <taxon>Vertebrata</taxon>
        <taxon>Euteleostomi</taxon>
        <taxon>Actinopterygii</taxon>
        <taxon>Neopterygii</taxon>
        <taxon>Teleostei</taxon>
        <taxon>Ostariophysi</taxon>
        <taxon>Characiformes</taxon>
        <taxon>Characoidei</taxon>
        <taxon>Pygocentrus</taxon>
    </lineage>
</organism>
<dbReference type="GeneTree" id="ENSGT00910000144271"/>
<evidence type="ECO:0000256" key="4">
    <source>
        <dbReference type="ARBA" id="ARBA00036320"/>
    </source>
</evidence>
<dbReference type="PANTHER" id="PTHR24271:SF80">
    <property type="entry name" value="GRANZYME 3, TANDEM DUPLICATE 1-RELATED"/>
    <property type="match status" value="1"/>
</dbReference>
<keyword evidence="3" id="KW-1015">Disulfide bond</keyword>
<dbReference type="PRINTS" id="PR00722">
    <property type="entry name" value="CHYMOTRYPSIN"/>
</dbReference>